<dbReference type="AlphaFoldDB" id="A0AAE1CDK6"/>
<keyword evidence="2" id="KW-1185">Reference proteome</keyword>
<comment type="caution">
    <text evidence="1">The sequence shown here is derived from an EMBL/GenBank/DDBJ whole genome shotgun (WGS) entry which is preliminary data.</text>
</comment>
<evidence type="ECO:0000313" key="1">
    <source>
        <dbReference type="EMBL" id="KAK3689702.1"/>
    </source>
</evidence>
<dbReference type="Proteomes" id="UP001270362">
    <property type="component" value="Unassembled WGS sequence"/>
</dbReference>
<accession>A0AAE1CDK6</accession>
<reference evidence="1" key="1">
    <citation type="journal article" date="2023" name="Mol. Phylogenet. Evol.">
        <title>Genome-scale phylogeny and comparative genomics of the fungal order Sordariales.</title>
        <authorList>
            <person name="Hensen N."/>
            <person name="Bonometti L."/>
            <person name="Westerberg I."/>
            <person name="Brannstrom I.O."/>
            <person name="Guillou S."/>
            <person name="Cros-Aarteil S."/>
            <person name="Calhoun S."/>
            <person name="Haridas S."/>
            <person name="Kuo A."/>
            <person name="Mondo S."/>
            <person name="Pangilinan J."/>
            <person name="Riley R."/>
            <person name="LaButti K."/>
            <person name="Andreopoulos B."/>
            <person name="Lipzen A."/>
            <person name="Chen C."/>
            <person name="Yan M."/>
            <person name="Daum C."/>
            <person name="Ng V."/>
            <person name="Clum A."/>
            <person name="Steindorff A."/>
            <person name="Ohm R.A."/>
            <person name="Martin F."/>
            <person name="Silar P."/>
            <person name="Natvig D.O."/>
            <person name="Lalanne C."/>
            <person name="Gautier V."/>
            <person name="Ament-Velasquez S.L."/>
            <person name="Kruys A."/>
            <person name="Hutchinson M.I."/>
            <person name="Powell A.J."/>
            <person name="Barry K."/>
            <person name="Miller A.N."/>
            <person name="Grigoriev I.V."/>
            <person name="Debuchy R."/>
            <person name="Gladieux P."/>
            <person name="Hiltunen Thoren M."/>
            <person name="Johannesson H."/>
        </authorList>
    </citation>
    <scope>NUCLEOTIDE SEQUENCE</scope>
    <source>
        <strain evidence="1">CBS 314.62</strain>
    </source>
</reference>
<evidence type="ECO:0000313" key="2">
    <source>
        <dbReference type="Proteomes" id="UP001270362"/>
    </source>
</evidence>
<sequence>MDSDGLPTVFLLLSSRHAWWSVGREGSRANREKHPVLFSLLLSDTVRVSLEVQSQSHPMVASTCHDAIKVFVANGASLPPISFLFAEAPSSARFFNWVELNSKTCGIAHRKGVQEE</sequence>
<name>A0AAE1CDK6_9PEZI</name>
<reference evidence="1" key="2">
    <citation type="submission" date="2023-06" db="EMBL/GenBank/DDBJ databases">
        <authorList>
            <consortium name="Lawrence Berkeley National Laboratory"/>
            <person name="Haridas S."/>
            <person name="Hensen N."/>
            <person name="Bonometti L."/>
            <person name="Westerberg I."/>
            <person name="Brannstrom I.O."/>
            <person name="Guillou S."/>
            <person name="Cros-Aarteil S."/>
            <person name="Calhoun S."/>
            <person name="Kuo A."/>
            <person name="Mondo S."/>
            <person name="Pangilinan J."/>
            <person name="Riley R."/>
            <person name="Labutti K."/>
            <person name="Andreopoulos B."/>
            <person name="Lipzen A."/>
            <person name="Chen C."/>
            <person name="Yanf M."/>
            <person name="Daum C."/>
            <person name="Ng V."/>
            <person name="Clum A."/>
            <person name="Steindorff A."/>
            <person name="Ohm R."/>
            <person name="Martin F."/>
            <person name="Silar P."/>
            <person name="Natvig D."/>
            <person name="Lalanne C."/>
            <person name="Gautier V."/>
            <person name="Ament-Velasquez S.L."/>
            <person name="Kruys A."/>
            <person name="Hutchinson M.I."/>
            <person name="Powell A.J."/>
            <person name="Barry K."/>
            <person name="Miller A.N."/>
            <person name="Grigoriev I.V."/>
            <person name="Debuchy R."/>
            <person name="Gladieux P."/>
            <person name="Thoren M.H."/>
            <person name="Johannesson H."/>
        </authorList>
    </citation>
    <scope>NUCLEOTIDE SEQUENCE</scope>
    <source>
        <strain evidence="1">CBS 314.62</strain>
    </source>
</reference>
<organism evidence="1 2">
    <name type="scientific">Podospora appendiculata</name>
    <dbReference type="NCBI Taxonomy" id="314037"/>
    <lineage>
        <taxon>Eukaryota</taxon>
        <taxon>Fungi</taxon>
        <taxon>Dikarya</taxon>
        <taxon>Ascomycota</taxon>
        <taxon>Pezizomycotina</taxon>
        <taxon>Sordariomycetes</taxon>
        <taxon>Sordariomycetidae</taxon>
        <taxon>Sordariales</taxon>
        <taxon>Podosporaceae</taxon>
        <taxon>Podospora</taxon>
    </lineage>
</organism>
<dbReference type="EMBL" id="JAULSO010000002">
    <property type="protein sequence ID" value="KAK3689702.1"/>
    <property type="molecule type" value="Genomic_DNA"/>
</dbReference>
<protein>
    <submittedName>
        <fullName evidence="1">Uncharacterized protein</fullName>
    </submittedName>
</protein>
<gene>
    <name evidence="1" type="ORF">B0T22DRAFT_441161</name>
</gene>
<proteinExistence type="predicted"/>